<feature type="domain" description="K Homology" evidence="7">
    <location>
        <begin position="891"/>
        <end position="956"/>
    </location>
</feature>
<evidence type="ECO:0000256" key="1">
    <source>
        <dbReference type="ARBA" id="ARBA00006432"/>
    </source>
</evidence>
<dbReference type="SUPFAM" id="SSF56801">
    <property type="entry name" value="Acetyl-CoA synthetase-like"/>
    <property type="match status" value="1"/>
</dbReference>
<feature type="domain" description="K Homology" evidence="7">
    <location>
        <begin position="1262"/>
        <end position="1329"/>
    </location>
</feature>
<dbReference type="InterPro" id="IPR036612">
    <property type="entry name" value="KH_dom_type_1_sf"/>
</dbReference>
<feature type="compositionally biased region" description="Low complexity" evidence="6">
    <location>
        <begin position="1886"/>
        <end position="1931"/>
    </location>
</feature>
<feature type="domain" description="K Homology" evidence="7">
    <location>
        <begin position="1710"/>
        <end position="1784"/>
    </location>
</feature>
<dbReference type="GO" id="GO:0003723">
    <property type="term" value="F:RNA binding"/>
    <property type="evidence" value="ECO:0007669"/>
    <property type="project" value="UniProtKB-UniRule"/>
</dbReference>
<evidence type="ECO:0000256" key="5">
    <source>
        <dbReference type="PROSITE-ProRule" id="PRU00117"/>
    </source>
</evidence>
<dbReference type="PANTHER" id="PTHR43272:SF33">
    <property type="entry name" value="AMP-BINDING DOMAIN-CONTAINING PROTEIN-RELATED"/>
    <property type="match status" value="1"/>
</dbReference>
<feature type="compositionally biased region" description="Basic and acidic residues" evidence="6">
    <location>
        <begin position="30"/>
        <end position="45"/>
    </location>
</feature>
<dbReference type="InterPro" id="IPR045311">
    <property type="entry name" value="LC-FACS_euk"/>
</dbReference>
<dbReference type="InterPro" id="IPR042099">
    <property type="entry name" value="ANL_N_sf"/>
</dbReference>
<comment type="caution">
    <text evidence="8">The sequence shown here is derived from an EMBL/GenBank/DDBJ whole genome shotgun (WGS) entry which is preliminary data.</text>
</comment>
<feature type="region of interest" description="Disordered" evidence="6">
    <location>
        <begin position="1884"/>
        <end position="1931"/>
    </location>
</feature>
<reference evidence="8 9" key="1">
    <citation type="submission" date="2018-07" db="EMBL/GenBank/DDBJ databases">
        <title>Genome sequencing of oomycete isolates from Chile give support for New Zealand origin for Phytophthora kernoviae and make available the first Nothophytophthora sp. genome.</title>
        <authorList>
            <person name="Studholme D.J."/>
            <person name="Sanfuentes E."/>
            <person name="Panda P."/>
            <person name="Hill R."/>
            <person name="Sambles C."/>
            <person name="Grant M."/>
            <person name="Williams N.M."/>
            <person name="Mcdougal R.L."/>
        </authorList>
    </citation>
    <scope>NUCLEOTIDE SEQUENCE [LARGE SCALE GENOMIC DNA]</scope>
    <source>
        <strain evidence="8">Chile6</strain>
    </source>
</reference>
<keyword evidence="3" id="KW-0547">Nucleotide-binding</keyword>
<dbReference type="OrthoDB" id="10027144at2759"/>
<comment type="similarity">
    <text evidence="1">Belongs to the ATP-dependent AMP-binding enzyme family.</text>
</comment>
<dbReference type="GO" id="GO:0005783">
    <property type="term" value="C:endoplasmic reticulum"/>
    <property type="evidence" value="ECO:0007669"/>
    <property type="project" value="TreeGrafter"/>
</dbReference>
<dbReference type="PROSITE" id="PS50084">
    <property type="entry name" value="KH_TYPE_1"/>
    <property type="match status" value="6"/>
</dbReference>
<dbReference type="CDD" id="cd00105">
    <property type="entry name" value="KH-I"/>
    <property type="match status" value="3"/>
</dbReference>
<dbReference type="Gene3D" id="3.30.310.210">
    <property type="match status" value="1"/>
</dbReference>
<organism evidence="8 9">
    <name type="scientific">Phytophthora kernoviae</name>
    <dbReference type="NCBI Taxonomy" id="325452"/>
    <lineage>
        <taxon>Eukaryota</taxon>
        <taxon>Sar</taxon>
        <taxon>Stramenopiles</taxon>
        <taxon>Oomycota</taxon>
        <taxon>Peronosporomycetes</taxon>
        <taxon>Peronosporales</taxon>
        <taxon>Peronosporaceae</taxon>
        <taxon>Phytophthora</taxon>
    </lineage>
</organism>
<evidence type="ECO:0000256" key="2">
    <source>
        <dbReference type="ARBA" id="ARBA00022598"/>
    </source>
</evidence>
<dbReference type="GO" id="GO:0016020">
    <property type="term" value="C:membrane"/>
    <property type="evidence" value="ECO:0007669"/>
    <property type="project" value="TreeGrafter"/>
</dbReference>
<dbReference type="CDD" id="cd05927">
    <property type="entry name" value="LC-FACS_euk"/>
    <property type="match status" value="1"/>
</dbReference>
<evidence type="ECO:0000256" key="3">
    <source>
        <dbReference type="ARBA" id="ARBA00022741"/>
    </source>
</evidence>
<dbReference type="SMART" id="SM00322">
    <property type="entry name" value="KH"/>
    <property type="match status" value="9"/>
</dbReference>
<accession>A0A3F2RFV4</accession>
<sequence>MGTTQSTGGSLADVDFDSYTGKRYTQEVPNTRDDNHGPAYEVPDKEPVNEAEMTLYHNFLTGCRIENGTRPCYGQRPIDLESGKAGPYEWFTYSEVKTRMDDVASGMQTTFDLKRQDKVGIFAQNQLKWCLLNHACDRMSYVLVPLYDTLGPDAVPFVISHTQLSILFCGKKQFDVVMNCASKCPTLKMVVLLEPISDEQKQLAVANGIEVKTFEEIEEKGKAEPQPADPPLPTDISTLCYTSGTVGDPKGVVLLQRNFTYAARQASNRLKIYPTDVHICYLPLVHVLERVVLALMHVNGASAGFYQGDLRLLMDDIAVLHPTVFVTVPRLVNRVYDKITQGVEAAGGVKKMIFDQAITSKLARVEEGRKTHALWDLLLFNKLHQVLGGNVRLIFSGSAPMSADVKKFMQAVFCCDVVEGYGLSESAAAVCIGAIDMPTESHVGTPVMYAQVQLEDVSEMGYTSNDKPRPRGEILVKGPEMFTGYYQNEEMTRKTIDERGWFHTGDIGCWNADGTLSIIDRKKNIFKLAQGEYVAAEKIENVYAKSKFVAQLFVYGDSLQSCLVGVLVPDPDVVKAWAQDHGLSGDSASKTAVLENKEFREDVREDMDRVAKEAQLRGFECVKGVHFHAHAFTSEDDLITPTFKLKRPQLKRYFHAPIEELYEQLTTSKRLKEEMEAKEWHRNTTSMSAGDERVLLRELQSLKEKLTQQETCDEFQKWVDDTRQERQERFEKHKEFDATLQQLQLGIRKLKLAQHIKKPVADFVTIEVTVPTDKMGAVIGKQFTHVHQVEKDCCAILEVDNKQNIVHITSAPEQARAAKEAIEDITLATNHLIGLHPDTVKVLMFQQAKHLHELEKSLHLKIDVSKAEGILTVLASPSKAKQLEKAIADLTDGKVDISLPAEIVPKLIGKKGETINQLMEDTGALVDIDKVTNMVRLCGTKESVVMAEKFVRELIDEQSQRERNYSVENKDLFCGPEFAKYKFEFFAEFLMANKAKQLRLLRTDASDARIKVFKKERRIHVMGNKKQLDAMGDALRERLKEFESHHWVYEVQDHHLLSLIIGKKGSKIKEIESEGKDSNVRIDIQDDFVCVFGDDEDAISSAKVKIVEIVDKNQRSVFVTSRYLIAILMASKREKLSEIEKSSGCKLYLPPPPSAGASRSSDSESDQIKISLNGTLEAIQSAKLKLEELDEANHVRYLPLDNDEIPTVIGKGGETVSELESKSGAKVRVLRGTGDQPSELEMIGTQDQLKIVQAAVDELLQTQNRQLLQLDAFATGCLIGRKGERIKAMRLAHPEATLDAFPNRGQVRVKAATPEALQACVDDVLKTLRETHVIESVQVPQQEQQQQNTGLPRGAALINFSTLIQKHEAIAMRLQELEAEGGEGMKVSIQEEGKVAKIRGPAVGIGKVKKFLEMLVSTDSHFVETISLPSIAFASALEVKGEGAKLNENALRISKQTGCELRIKRSSEASGSGEEGTIRIEGTNATKVYEAKASVEKVLQFYYTECFDTIEDLPPSIVSRMYELLPTLRAKYRVVFSLPSQTSLKIFTDSKDHTKEITTQLKSEIETWKKQHVELPVVGWLVPILVGRSGETIKKISSECNARLDLSAPSPLGSRHENRVLTISARDDAAIKLAAEKVQEVLTHHKNLSSVVDVSKAKLDVALSVKKDAKGLQFHVVDGEEKGALQVVIYGSDHDERERIVEKVEHLLEIFVIETIALPTTVSTTFANSMIGSLIGRSGANIRALQKQFPDVMIDIRRDDNSITLKGPTEEVTQVRTVMEDKIQELLRNEEDFQQRRASRHQPEAEEPADDEKKTDSSRDATEVSDEKDQLNPVRQQVKRGPVGGMPSMGEVKLTKNQRRRMRKRAENEKTDVLSMLVGNGQSSVTTTTATTTAKTMNSDDTSSTTSTTTNSTTRTNGGYYHSSSGYSLRL</sequence>
<keyword evidence="5" id="KW-0694">RNA-binding</keyword>
<dbReference type="Pfam" id="PF00013">
    <property type="entry name" value="KH_1"/>
    <property type="match status" value="6"/>
</dbReference>
<dbReference type="Gene3D" id="3.40.50.12780">
    <property type="entry name" value="N-terminal domain of ligase-like"/>
    <property type="match status" value="1"/>
</dbReference>
<dbReference type="Proteomes" id="UP000277300">
    <property type="component" value="Unassembled WGS sequence"/>
</dbReference>
<dbReference type="Gene3D" id="3.30.1370.10">
    <property type="entry name" value="K Homology domain, type 1"/>
    <property type="match status" value="5"/>
</dbReference>
<dbReference type="Pfam" id="PF00501">
    <property type="entry name" value="AMP-binding"/>
    <property type="match status" value="1"/>
</dbReference>
<feature type="compositionally biased region" description="Basic and acidic residues" evidence="6">
    <location>
        <begin position="1811"/>
        <end position="1830"/>
    </location>
</feature>
<proteinExistence type="inferred from homology"/>
<evidence type="ECO:0000256" key="4">
    <source>
        <dbReference type="ARBA" id="ARBA00022840"/>
    </source>
</evidence>
<dbReference type="InterPro" id="IPR004087">
    <property type="entry name" value="KH_dom"/>
</dbReference>
<dbReference type="EMBL" id="MBDO02000424">
    <property type="protein sequence ID" value="RLN55568.1"/>
    <property type="molecule type" value="Genomic_DNA"/>
</dbReference>
<dbReference type="GO" id="GO:0005524">
    <property type="term" value="F:ATP binding"/>
    <property type="evidence" value="ECO:0007669"/>
    <property type="project" value="UniProtKB-KW"/>
</dbReference>
<evidence type="ECO:0000259" key="7">
    <source>
        <dbReference type="SMART" id="SM00322"/>
    </source>
</evidence>
<evidence type="ECO:0000256" key="6">
    <source>
        <dbReference type="SAM" id="MobiDB-lite"/>
    </source>
</evidence>
<keyword evidence="2" id="KW-0436">Ligase</keyword>
<evidence type="ECO:0000313" key="9">
    <source>
        <dbReference type="Proteomes" id="UP000277300"/>
    </source>
</evidence>
<dbReference type="InterPro" id="IPR004088">
    <property type="entry name" value="KH_dom_type_1"/>
</dbReference>
<dbReference type="GO" id="GO:0004467">
    <property type="term" value="F:long-chain fatty acid-CoA ligase activity"/>
    <property type="evidence" value="ECO:0007669"/>
    <property type="project" value="InterPro"/>
</dbReference>
<dbReference type="SUPFAM" id="SSF54791">
    <property type="entry name" value="Eukaryotic type KH-domain (KH-domain type I)"/>
    <property type="match status" value="6"/>
</dbReference>
<feature type="domain" description="K Homology" evidence="7">
    <location>
        <begin position="762"/>
        <end position="827"/>
    </location>
</feature>
<feature type="region of interest" description="Disordered" evidence="6">
    <location>
        <begin position="1147"/>
        <end position="1166"/>
    </location>
</feature>
<feature type="region of interest" description="Disordered" evidence="6">
    <location>
        <begin position="1793"/>
        <end position="1850"/>
    </location>
</feature>
<evidence type="ECO:0000313" key="8">
    <source>
        <dbReference type="EMBL" id="RLN55568.1"/>
    </source>
</evidence>
<feature type="domain" description="K Homology" evidence="7">
    <location>
        <begin position="1567"/>
        <end position="1643"/>
    </location>
</feature>
<feature type="domain" description="K Homology" evidence="7">
    <location>
        <begin position="1043"/>
        <end position="1111"/>
    </location>
</feature>
<dbReference type="PANTHER" id="PTHR43272">
    <property type="entry name" value="LONG-CHAIN-FATTY-ACID--COA LIGASE"/>
    <property type="match status" value="1"/>
</dbReference>
<feature type="domain" description="K Homology" evidence="7">
    <location>
        <begin position="1420"/>
        <end position="1500"/>
    </location>
</feature>
<feature type="domain" description="K Homology" evidence="7">
    <location>
        <begin position="1192"/>
        <end position="1261"/>
    </location>
</feature>
<dbReference type="InterPro" id="IPR000873">
    <property type="entry name" value="AMP-dep_synth/lig_dom"/>
</dbReference>
<feature type="domain" description="K Homology" evidence="7">
    <location>
        <begin position="1112"/>
        <end position="1191"/>
    </location>
</feature>
<keyword evidence="4" id="KW-0067">ATP-binding</keyword>
<name>A0A3F2RFV4_9STRA</name>
<protein>
    <recommendedName>
        <fullName evidence="7">K Homology domain-containing protein</fullName>
    </recommendedName>
</protein>
<gene>
    <name evidence="8" type="ORF">BBP00_00008435</name>
</gene>
<feature type="region of interest" description="Disordered" evidence="6">
    <location>
        <begin position="24"/>
        <end position="45"/>
    </location>
</feature>